<evidence type="ECO:0000256" key="2">
    <source>
        <dbReference type="ARBA" id="ARBA00009063"/>
    </source>
</evidence>
<comment type="caution">
    <text evidence="10">The sequence shown here is derived from an EMBL/GenBank/DDBJ whole genome shotgun (WGS) entry which is preliminary data.</text>
</comment>
<evidence type="ECO:0000256" key="7">
    <source>
        <dbReference type="SAM" id="Coils"/>
    </source>
</evidence>
<name>A0A9P5CLQ5_CRYP1</name>
<evidence type="ECO:0000313" key="10">
    <source>
        <dbReference type="EMBL" id="KAF3762080.1"/>
    </source>
</evidence>
<dbReference type="FunFam" id="1.20.58.70:FF:000008">
    <property type="entry name" value="Syntaxin family protein"/>
    <property type="match status" value="1"/>
</dbReference>
<dbReference type="CDD" id="cd15849">
    <property type="entry name" value="SNARE_Sso1"/>
    <property type="match status" value="1"/>
</dbReference>
<dbReference type="GO" id="GO:0000149">
    <property type="term" value="F:SNARE binding"/>
    <property type="evidence" value="ECO:0007669"/>
    <property type="project" value="TreeGrafter"/>
</dbReference>
<dbReference type="SMART" id="SM00397">
    <property type="entry name" value="t_SNARE"/>
    <property type="match status" value="1"/>
</dbReference>
<comment type="subcellular location">
    <subcellularLocation>
        <location evidence="1">Membrane</location>
        <topology evidence="1">Single-pass type IV membrane protein</topology>
    </subcellularLocation>
</comment>
<keyword evidence="11" id="KW-1185">Reference proteome</keyword>
<dbReference type="RefSeq" id="XP_040773059.1">
    <property type="nucleotide sequence ID" value="XM_040917642.1"/>
</dbReference>
<dbReference type="InterPro" id="IPR045242">
    <property type="entry name" value="Syntaxin"/>
</dbReference>
<evidence type="ECO:0000256" key="3">
    <source>
        <dbReference type="ARBA" id="ARBA00022692"/>
    </source>
</evidence>
<sequence>MAPLAQGAASPGGSPVNVLNEISDINKGLERIKQNLQQLRMLQDRSLNETDSSSGTSRQVDDLSATTMSDYRGLVQRVRELKSNRDAQTYKGQVDRVDRALKDTIQQYQQVEADFRRKMQGQMERQYRIVRPDADANEVRAAVEDMSAGGQQVFQQAMMQSNRQGQARAVLNEVQNRHQELLKIEQQMTELVQLIQDLDTLIIQQEPMVQQIDEHVEKTQEDLKEANVQLDVAVDTARKTRRKKWICCGIVGKLLLPPGDICLEATPPFSET</sequence>
<reference evidence="10" key="1">
    <citation type="journal article" date="2020" name="Phytopathology">
        <title>Genome sequence of the chestnut blight fungus Cryphonectria parasitica EP155: A fundamental resource for an archetypical invasive plant pathogen.</title>
        <authorList>
            <person name="Crouch J.A."/>
            <person name="Dawe A."/>
            <person name="Aerts A."/>
            <person name="Barry K."/>
            <person name="Churchill A.C.L."/>
            <person name="Grimwood J."/>
            <person name="Hillman B."/>
            <person name="Milgroom M.G."/>
            <person name="Pangilinan J."/>
            <person name="Smith M."/>
            <person name="Salamov A."/>
            <person name="Schmutz J."/>
            <person name="Yadav J."/>
            <person name="Grigoriev I.V."/>
            <person name="Nuss D."/>
        </authorList>
    </citation>
    <scope>NUCLEOTIDE SEQUENCE</scope>
    <source>
        <strain evidence="10">EP155</strain>
    </source>
</reference>
<evidence type="ECO:0000259" key="9">
    <source>
        <dbReference type="PROSITE" id="PS50192"/>
    </source>
</evidence>
<dbReference type="Pfam" id="PF05739">
    <property type="entry name" value="SNARE"/>
    <property type="match status" value="1"/>
</dbReference>
<dbReference type="InterPro" id="IPR000727">
    <property type="entry name" value="T_SNARE_dom"/>
</dbReference>
<dbReference type="PANTHER" id="PTHR19957">
    <property type="entry name" value="SYNTAXIN"/>
    <property type="match status" value="1"/>
</dbReference>
<dbReference type="GO" id="GO:0012505">
    <property type="term" value="C:endomembrane system"/>
    <property type="evidence" value="ECO:0007669"/>
    <property type="project" value="TreeGrafter"/>
</dbReference>
<dbReference type="PANTHER" id="PTHR19957:SF380">
    <property type="entry name" value="SYNTAXIN FAMILY PROTEIN"/>
    <property type="match status" value="1"/>
</dbReference>
<feature type="coiled-coil region" evidence="7">
    <location>
        <begin position="209"/>
        <end position="236"/>
    </location>
</feature>
<dbReference type="GO" id="GO:0031201">
    <property type="term" value="C:SNARE complex"/>
    <property type="evidence" value="ECO:0007669"/>
    <property type="project" value="TreeGrafter"/>
</dbReference>
<dbReference type="OrthoDB" id="10255013at2759"/>
<dbReference type="Proteomes" id="UP000803844">
    <property type="component" value="Unassembled WGS sequence"/>
</dbReference>
<evidence type="ECO:0000313" key="11">
    <source>
        <dbReference type="Proteomes" id="UP000803844"/>
    </source>
</evidence>
<dbReference type="EMBL" id="MU032350">
    <property type="protein sequence ID" value="KAF3762080.1"/>
    <property type="molecule type" value="Genomic_DNA"/>
</dbReference>
<dbReference type="GO" id="GO:0006906">
    <property type="term" value="P:vesicle fusion"/>
    <property type="evidence" value="ECO:0007669"/>
    <property type="project" value="TreeGrafter"/>
</dbReference>
<organism evidence="10 11">
    <name type="scientific">Cryphonectria parasitica (strain ATCC 38755 / EP155)</name>
    <dbReference type="NCBI Taxonomy" id="660469"/>
    <lineage>
        <taxon>Eukaryota</taxon>
        <taxon>Fungi</taxon>
        <taxon>Dikarya</taxon>
        <taxon>Ascomycota</taxon>
        <taxon>Pezizomycotina</taxon>
        <taxon>Sordariomycetes</taxon>
        <taxon>Sordariomycetidae</taxon>
        <taxon>Diaporthales</taxon>
        <taxon>Cryphonectriaceae</taxon>
        <taxon>Cryphonectria-Endothia species complex</taxon>
        <taxon>Cryphonectria</taxon>
    </lineage>
</organism>
<dbReference type="GO" id="GO:0005484">
    <property type="term" value="F:SNAP receptor activity"/>
    <property type="evidence" value="ECO:0007669"/>
    <property type="project" value="TreeGrafter"/>
</dbReference>
<keyword evidence="4" id="KW-1133">Transmembrane helix</keyword>
<dbReference type="GO" id="GO:0005886">
    <property type="term" value="C:plasma membrane"/>
    <property type="evidence" value="ECO:0007669"/>
    <property type="project" value="TreeGrafter"/>
</dbReference>
<dbReference type="Gene3D" id="1.20.58.70">
    <property type="match status" value="1"/>
</dbReference>
<feature type="compositionally biased region" description="Polar residues" evidence="8">
    <location>
        <begin position="49"/>
        <end position="65"/>
    </location>
</feature>
<dbReference type="GO" id="GO:0006887">
    <property type="term" value="P:exocytosis"/>
    <property type="evidence" value="ECO:0007669"/>
    <property type="project" value="TreeGrafter"/>
</dbReference>
<evidence type="ECO:0000256" key="5">
    <source>
        <dbReference type="ARBA" id="ARBA00023054"/>
    </source>
</evidence>
<proteinExistence type="inferred from homology"/>
<dbReference type="InterPro" id="IPR010989">
    <property type="entry name" value="SNARE"/>
</dbReference>
<evidence type="ECO:0000256" key="4">
    <source>
        <dbReference type="ARBA" id="ARBA00022989"/>
    </source>
</evidence>
<evidence type="ECO:0000256" key="1">
    <source>
        <dbReference type="ARBA" id="ARBA00004211"/>
    </source>
</evidence>
<keyword evidence="5 7" id="KW-0175">Coiled coil</keyword>
<feature type="region of interest" description="Disordered" evidence="8">
    <location>
        <begin position="46"/>
        <end position="65"/>
    </location>
</feature>
<dbReference type="SUPFAM" id="SSF47661">
    <property type="entry name" value="t-snare proteins"/>
    <property type="match status" value="1"/>
</dbReference>
<gene>
    <name evidence="10" type="ORF">M406DRAFT_264161</name>
</gene>
<keyword evidence="6" id="KW-0472">Membrane</keyword>
<protein>
    <submittedName>
        <fullName evidence="10">t-SNARE</fullName>
    </submittedName>
</protein>
<dbReference type="GO" id="GO:0048278">
    <property type="term" value="P:vesicle docking"/>
    <property type="evidence" value="ECO:0007669"/>
    <property type="project" value="TreeGrafter"/>
</dbReference>
<comment type="similarity">
    <text evidence="2">Belongs to the syntaxin family.</text>
</comment>
<dbReference type="PROSITE" id="PS50192">
    <property type="entry name" value="T_SNARE"/>
    <property type="match status" value="1"/>
</dbReference>
<dbReference type="AlphaFoldDB" id="A0A9P5CLQ5"/>
<keyword evidence="3" id="KW-0812">Transmembrane</keyword>
<dbReference type="Pfam" id="PF00804">
    <property type="entry name" value="Syntaxin"/>
    <property type="match status" value="1"/>
</dbReference>
<accession>A0A9P5CLQ5</accession>
<dbReference type="GO" id="GO:0006886">
    <property type="term" value="P:intracellular protein transport"/>
    <property type="evidence" value="ECO:0007669"/>
    <property type="project" value="TreeGrafter"/>
</dbReference>
<evidence type="ECO:0000256" key="8">
    <source>
        <dbReference type="SAM" id="MobiDB-lite"/>
    </source>
</evidence>
<dbReference type="InterPro" id="IPR006011">
    <property type="entry name" value="Syntaxin_N"/>
</dbReference>
<evidence type="ECO:0000256" key="6">
    <source>
        <dbReference type="ARBA" id="ARBA00023136"/>
    </source>
</evidence>
<feature type="domain" description="T-SNARE coiled-coil homology" evidence="9">
    <location>
        <begin position="171"/>
        <end position="233"/>
    </location>
</feature>
<dbReference type="GeneID" id="63834771"/>